<comment type="caution">
    <text evidence="3">The sequence shown here is derived from an EMBL/GenBank/DDBJ whole genome shotgun (WGS) entry which is preliminary data.</text>
</comment>
<protein>
    <submittedName>
        <fullName evidence="3">Uncharacterized protein</fullName>
    </submittedName>
</protein>
<dbReference type="EMBL" id="JRKL02000031">
    <property type="protein sequence ID" value="KAF3976254.1"/>
    <property type="molecule type" value="Genomic_DNA"/>
</dbReference>
<feature type="compositionally biased region" description="Low complexity" evidence="1">
    <location>
        <begin position="87"/>
        <end position="99"/>
    </location>
</feature>
<feature type="region of interest" description="Disordered" evidence="1">
    <location>
        <begin position="87"/>
        <end position="113"/>
    </location>
</feature>
<evidence type="ECO:0000313" key="3">
    <source>
        <dbReference type="EMBL" id="KAF3976254.1"/>
    </source>
</evidence>
<sequence length="113" mass="11693">MAKKTSSVLLAQLFIVNILLAIAGQAIAGRLVSNSKNIEMIQPEWLISGGTVLIPGIGRVTLPPFYKHFPFDPYNIAPIANSGNHIPGGVSPNPGVEVPNPGPGGGSPAPIHP</sequence>
<organism evidence="3 4">
    <name type="scientific">Castanea mollissima</name>
    <name type="common">Chinese chestnut</name>
    <dbReference type="NCBI Taxonomy" id="60419"/>
    <lineage>
        <taxon>Eukaryota</taxon>
        <taxon>Viridiplantae</taxon>
        <taxon>Streptophyta</taxon>
        <taxon>Embryophyta</taxon>
        <taxon>Tracheophyta</taxon>
        <taxon>Spermatophyta</taxon>
        <taxon>Magnoliopsida</taxon>
        <taxon>eudicotyledons</taxon>
        <taxon>Gunneridae</taxon>
        <taxon>Pentapetalae</taxon>
        <taxon>rosids</taxon>
        <taxon>fabids</taxon>
        <taxon>Fagales</taxon>
        <taxon>Fagaceae</taxon>
        <taxon>Castanea</taxon>
    </lineage>
</organism>
<dbReference type="InterPro" id="IPR034565">
    <property type="entry name" value="Put_cell_wall"/>
</dbReference>
<evidence type="ECO:0000256" key="1">
    <source>
        <dbReference type="SAM" id="MobiDB-lite"/>
    </source>
</evidence>
<keyword evidence="2" id="KW-0732">Signal</keyword>
<dbReference type="PANTHER" id="PTHR36733:SF1">
    <property type="entry name" value="CELL WALL PROTEIN-RELATED"/>
    <property type="match status" value="1"/>
</dbReference>
<keyword evidence="4" id="KW-1185">Reference proteome</keyword>
<gene>
    <name evidence="3" type="ORF">CMV_000545</name>
</gene>
<feature type="signal peptide" evidence="2">
    <location>
        <begin position="1"/>
        <end position="28"/>
    </location>
</feature>
<evidence type="ECO:0000256" key="2">
    <source>
        <dbReference type="SAM" id="SignalP"/>
    </source>
</evidence>
<accession>A0A8J4RZ68</accession>
<dbReference type="AlphaFoldDB" id="A0A8J4RZ68"/>
<feature type="chain" id="PRO_5035294488" evidence="2">
    <location>
        <begin position="29"/>
        <end position="113"/>
    </location>
</feature>
<dbReference type="OrthoDB" id="1931827at2759"/>
<reference evidence="3" key="1">
    <citation type="submission" date="2020-03" db="EMBL/GenBank/DDBJ databases">
        <title>Castanea mollissima Vanexum genome sequencing.</title>
        <authorList>
            <person name="Staton M."/>
        </authorList>
    </citation>
    <scope>NUCLEOTIDE SEQUENCE</scope>
    <source>
        <tissue evidence="3">Leaf</tissue>
    </source>
</reference>
<evidence type="ECO:0000313" key="4">
    <source>
        <dbReference type="Proteomes" id="UP000737018"/>
    </source>
</evidence>
<dbReference type="PANTHER" id="PTHR36733">
    <property type="entry name" value="CELL WALL PROTEIN-RELATED"/>
    <property type="match status" value="1"/>
</dbReference>
<proteinExistence type="predicted"/>
<name>A0A8J4RZ68_9ROSI</name>
<dbReference type="Proteomes" id="UP000737018">
    <property type="component" value="Unassembled WGS sequence"/>
</dbReference>